<evidence type="ECO:0000313" key="1">
    <source>
        <dbReference type="EMBL" id="RYC70717.1"/>
    </source>
</evidence>
<organism evidence="1 2">
    <name type="scientific">Spirosoma sordidisoli</name>
    <dbReference type="NCBI Taxonomy" id="2502893"/>
    <lineage>
        <taxon>Bacteria</taxon>
        <taxon>Pseudomonadati</taxon>
        <taxon>Bacteroidota</taxon>
        <taxon>Cytophagia</taxon>
        <taxon>Cytophagales</taxon>
        <taxon>Cytophagaceae</taxon>
        <taxon>Spirosoma</taxon>
    </lineage>
</organism>
<gene>
    <name evidence="1" type="ORF">EQG79_00765</name>
</gene>
<comment type="caution">
    <text evidence="1">The sequence shown here is derived from an EMBL/GenBank/DDBJ whole genome shotgun (WGS) entry which is preliminary data.</text>
</comment>
<reference evidence="1 2" key="1">
    <citation type="submission" date="2019-01" db="EMBL/GenBank/DDBJ databases">
        <title>Spirosoma flava sp. nov., a propanil-degrading bacterium isolated from herbicide-contaminated soil.</title>
        <authorList>
            <person name="Zhang L."/>
            <person name="Jiang J.-D."/>
        </authorList>
    </citation>
    <scope>NUCLEOTIDE SEQUENCE [LARGE SCALE GENOMIC DNA]</scope>
    <source>
        <strain evidence="1 2">TY50</strain>
    </source>
</reference>
<dbReference type="EMBL" id="SBLB01000001">
    <property type="protein sequence ID" value="RYC70717.1"/>
    <property type="molecule type" value="Genomic_DNA"/>
</dbReference>
<keyword evidence="2" id="KW-1185">Reference proteome</keyword>
<evidence type="ECO:0000313" key="2">
    <source>
        <dbReference type="Proteomes" id="UP000290407"/>
    </source>
</evidence>
<dbReference type="RefSeq" id="WP_129598976.1">
    <property type="nucleotide sequence ID" value="NZ_SBLB01000001.1"/>
</dbReference>
<sequence length="107" mass="12388">MITHTERQTWYSLVARKQLLGNYDQVYFNVGDTMPNPFTTNNPHPFLLTPDEIKQLFKSGQYENVEGHGVRSFYKFPDSFEIRKIVKTIATVTTTPSPEQLASELYL</sequence>
<accession>A0A4Q2UM76</accession>
<dbReference type="AlphaFoldDB" id="A0A4Q2UM76"/>
<protein>
    <submittedName>
        <fullName evidence="1">Uncharacterized protein</fullName>
    </submittedName>
</protein>
<name>A0A4Q2UM76_9BACT</name>
<proteinExistence type="predicted"/>
<dbReference type="Proteomes" id="UP000290407">
    <property type="component" value="Unassembled WGS sequence"/>
</dbReference>